<feature type="region of interest" description="Disordered" evidence="9">
    <location>
        <begin position="539"/>
        <end position="599"/>
    </location>
</feature>
<dbReference type="Pfam" id="PF00069">
    <property type="entry name" value="Pkinase"/>
    <property type="match status" value="1"/>
</dbReference>
<dbReference type="Gene3D" id="3.30.200.20">
    <property type="entry name" value="Phosphorylase Kinase, domain 1"/>
    <property type="match status" value="1"/>
</dbReference>
<dbReference type="InterPro" id="IPR008271">
    <property type="entry name" value="Ser/Thr_kinase_AS"/>
</dbReference>
<accession>A0A7X6DSM5</accession>
<dbReference type="Gene3D" id="1.10.510.10">
    <property type="entry name" value="Transferase(Phosphotransferase) domain 1"/>
    <property type="match status" value="1"/>
</dbReference>
<proteinExistence type="predicted"/>
<dbReference type="EMBL" id="VTOW01000003">
    <property type="protein sequence ID" value="NKE72424.1"/>
    <property type="molecule type" value="Genomic_DNA"/>
</dbReference>
<feature type="domain" description="Protein kinase" evidence="11">
    <location>
        <begin position="10"/>
        <end position="267"/>
    </location>
</feature>
<evidence type="ECO:0000259" key="11">
    <source>
        <dbReference type="PROSITE" id="PS50011"/>
    </source>
</evidence>
<comment type="catalytic activity">
    <reaction evidence="8">
        <text>L-seryl-[protein] + ATP = O-phospho-L-seryl-[protein] + ADP + H(+)</text>
        <dbReference type="Rhea" id="RHEA:17989"/>
        <dbReference type="Rhea" id="RHEA-COMP:9863"/>
        <dbReference type="Rhea" id="RHEA-COMP:11604"/>
        <dbReference type="ChEBI" id="CHEBI:15378"/>
        <dbReference type="ChEBI" id="CHEBI:29999"/>
        <dbReference type="ChEBI" id="CHEBI:30616"/>
        <dbReference type="ChEBI" id="CHEBI:83421"/>
        <dbReference type="ChEBI" id="CHEBI:456216"/>
        <dbReference type="EC" id="2.7.11.1"/>
    </reaction>
</comment>
<keyword evidence="3" id="KW-0808">Transferase</keyword>
<evidence type="ECO:0000256" key="10">
    <source>
        <dbReference type="SAM" id="Phobius"/>
    </source>
</evidence>
<dbReference type="SMART" id="SM00220">
    <property type="entry name" value="S_TKc"/>
    <property type="match status" value="1"/>
</dbReference>
<evidence type="ECO:0000256" key="5">
    <source>
        <dbReference type="ARBA" id="ARBA00022777"/>
    </source>
</evidence>
<keyword evidence="10" id="KW-0812">Transmembrane</keyword>
<dbReference type="GO" id="GO:0004674">
    <property type="term" value="F:protein serine/threonine kinase activity"/>
    <property type="evidence" value="ECO:0007669"/>
    <property type="project" value="UniProtKB-KW"/>
</dbReference>
<comment type="catalytic activity">
    <reaction evidence="7">
        <text>L-threonyl-[protein] + ATP = O-phospho-L-threonyl-[protein] + ADP + H(+)</text>
        <dbReference type="Rhea" id="RHEA:46608"/>
        <dbReference type="Rhea" id="RHEA-COMP:11060"/>
        <dbReference type="Rhea" id="RHEA-COMP:11605"/>
        <dbReference type="ChEBI" id="CHEBI:15378"/>
        <dbReference type="ChEBI" id="CHEBI:30013"/>
        <dbReference type="ChEBI" id="CHEBI:30616"/>
        <dbReference type="ChEBI" id="CHEBI:61977"/>
        <dbReference type="ChEBI" id="CHEBI:456216"/>
        <dbReference type="EC" id="2.7.11.1"/>
    </reaction>
</comment>
<protein>
    <recommendedName>
        <fullName evidence="1">non-specific serine/threonine protein kinase</fullName>
        <ecNumber evidence="1">2.7.11.1</ecNumber>
    </recommendedName>
</protein>
<keyword evidence="10" id="KW-0472">Membrane</keyword>
<keyword evidence="13" id="KW-1185">Reference proteome</keyword>
<feature type="compositionally biased region" description="Pro residues" evidence="9">
    <location>
        <begin position="409"/>
        <end position="439"/>
    </location>
</feature>
<organism evidence="12 13">
    <name type="scientific">Candidatus Manganitrophus noduliformans</name>
    <dbReference type="NCBI Taxonomy" id="2606439"/>
    <lineage>
        <taxon>Bacteria</taxon>
        <taxon>Pseudomonadati</taxon>
        <taxon>Nitrospirota</taxon>
        <taxon>Nitrospiria</taxon>
        <taxon>Candidatus Troglogloeales</taxon>
        <taxon>Candidatus Manganitrophaceae</taxon>
        <taxon>Candidatus Manganitrophus</taxon>
    </lineage>
</organism>
<evidence type="ECO:0000313" key="12">
    <source>
        <dbReference type="EMBL" id="NKE72424.1"/>
    </source>
</evidence>
<dbReference type="PROSITE" id="PS00108">
    <property type="entry name" value="PROTEIN_KINASE_ST"/>
    <property type="match status" value="1"/>
</dbReference>
<evidence type="ECO:0000256" key="6">
    <source>
        <dbReference type="ARBA" id="ARBA00022840"/>
    </source>
</evidence>
<dbReference type="EC" id="2.7.11.1" evidence="1"/>
<dbReference type="GO" id="GO:0005524">
    <property type="term" value="F:ATP binding"/>
    <property type="evidence" value="ECO:0007669"/>
    <property type="project" value="UniProtKB-KW"/>
</dbReference>
<sequence length="704" mass="76777">MENQLFSGKYEIQGEIARGGMGIVYKAIHKSLNRTVALKVLHAQYTGDTSFVKRFQREARAMARLDHENVIRVYDVSEDQNAQYIVMEFFPGKDLKQVILERGPLSLEQALSVALQMAEALAYAHAQGIVHRDIKPSNVMVDSRGKVKLADFGIAAATDEISVTATGQIIGTPEYMSPEQARGEAMDGRSDLYSLGIVLYEMLTGTTPFERLSRMSIIAKLIYEPQEFNLTFPDHIPSPIQTLVQSLLRKQAQERISDAATLIEKIRNLGNENPDEDTLDRTMTRAISLPSDATPAPGQPVDEEESTTMLPGRADPKRSAEFSSPKTPPPLQRPSTGKFTPVPLPGSDFPEKTHTLSPPPPSGRTHAGKGQRLVPIFAGIVGLVVLIAGGVYFFSSDSESAPEPVAAVSPPPPRPVEQPVAPPEPAPAPLPVSTPAPPEPKQEDPIEAAQAKANEIETEARKAQSNVSESNFEADRLDARHRASQLYLHAAELERKGAKAFQEGSELMNRKQYEEAGATLEKAKEFFVRADQGFKKAKEEAQMQLAKATSAPSPKPMKKEAVATPKAAPENPAKPSGPPPPAETKIAKQTPPTPVVPPRPDIEVVGEILSKLKKAYEGRDMAALMQISNLSDGRTRILQEIFRDHPVVKISIANFSLAGELASANVVITRLVDRNGKVVPPPDEWKQSKVLIRKEGAGWGKVLW</sequence>
<dbReference type="InterPro" id="IPR000719">
    <property type="entry name" value="Prot_kinase_dom"/>
</dbReference>
<dbReference type="FunFam" id="1.10.510.10:FF:000021">
    <property type="entry name" value="Serine/threonine protein kinase"/>
    <property type="match status" value="1"/>
</dbReference>
<evidence type="ECO:0000256" key="2">
    <source>
        <dbReference type="ARBA" id="ARBA00022527"/>
    </source>
</evidence>
<dbReference type="PANTHER" id="PTHR43289:SF6">
    <property type="entry name" value="SERINE_THREONINE-PROTEIN KINASE NEKL-3"/>
    <property type="match status" value="1"/>
</dbReference>
<feature type="region of interest" description="Disordered" evidence="9">
    <location>
        <begin position="401"/>
        <end position="476"/>
    </location>
</feature>
<comment type="caution">
    <text evidence="12">The sequence shown here is derived from an EMBL/GenBank/DDBJ whole genome shotgun (WGS) entry which is preliminary data.</text>
</comment>
<dbReference type="SUPFAM" id="SSF56112">
    <property type="entry name" value="Protein kinase-like (PK-like)"/>
    <property type="match status" value="1"/>
</dbReference>
<dbReference type="InterPro" id="IPR011009">
    <property type="entry name" value="Kinase-like_dom_sf"/>
</dbReference>
<keyword evidence="10" id="KW-1133">Transmembrane helix</keyword>
<feature type="region of interest" description="Disordered" evidence="9">
    <location>
        <begin position="288"/>
        <end position="368"/>
    </location>
</feature>
<dbReference type="AlphaFoldDB" id="A0A7X6DSM5"/>
<dbReference type="RefSeq" id="WP_168062045.1">
    <property type="nucleotide sequence ID" value="NZ_VTOW01000003.1"/>
</dbReference>
<keyword evidence="6" id="KW-0067">ATP-binding</keyword>
<evidence type="ECO:0000256" key="8">
    <source>
        <dbReference type="ARBA" id="ARBA00048679"/>
    </source>
</evidence>
<keyword evidence="2" id="KW-0723">Serine/threonine-protein kinase</keyword>
<dbReference type="CDD" id="cd14014">
    <property type="entry name" value="STKc_PknB_like"/>
    <property type="match status" value="1"/>
</dbReference>
<dbReference type="PROSITE" id="PS50011">
    <property type="entry name" value="PROTEIN_KINASE_DOM"/>
    <property type="match status" value="1"/>
</dbReference>
<dbReference type="FunFam" id="3.30.200.20:FF:000035">
    <property type="entry name" value="Serine/threonine protein kinase Stk1"/>
    <property type="match status" value="1"/>
</dbReference>
<evidence type="ECO:0000256" key="3">
    <source>
        <dbReference type="ARBA" id="ARBA00022679"/>
    </source>
</evidence>
<dbReference type="PANTHER" id="PTHR43289">
    <property type="entry name" value="MITOGEN-ACTIVATED PROTEIN KINASE KINASE KINASE 20-RELATED"/>
    <property type="match status" value="1"/>
</dbReference>
<name>A0A7X6DSM5_9BACT</name>
<keyword evidence="5 12" id="KW-0418">Kinase</keyword>
<gene>
    <name evidence="12" type="ORF">MNODULE_16860</name>
</gene>
<evidence type="ECO:0000256" key="4">
    <source>
        <dbReference type="ARBA" id="ARBA00022741"/>
    </source>
</evidence>
<keyword evidence="4" id="KW-0547">Nucleotide-binding</keyword>
<dbReference type="Proteomes" id="UP000534783">
    <property type="component" value="Unassembled WGS sequence"/>
</dbReference>
<reference evidence="12 13" key="1">
    <citation type="journal article" date="2020" name="Nature">
        <title>Bacterial chemolithoautotrophy via manganese oxidation.</title>
        <authorList>
            <person name="Yu H."/>
            <person name="Leadbetter J.R."/>
        </authorList>
    </citation>
    <scope>NUCLEOTIDE SEQUENCE [LARGE SCALE GENOMIC DNA]</scope>
    <source>
        <strain evidence="12 13">Mn-1</strain>
    </source>
</reference>
<evidence type="ECO:0000256" key="9">
    <source>
        <dbReference type="SAM" id="MobiDB-lite"/>
    </source>
</evidence>
<evidence type="ECO:0000256" key="1">
    <source>
        <dbReference type="ARBA" id="ARBA00012513"/>
    </source>
</evidence>
<evidence type="ECO:0000256" key="7">
    <source>
        <dbReference type="ARBA" id="ARBA00047899"/>
    </source>
</evidence>
<feature type="transmembrane region" description="Helical" evidence="10">
    <location>
        <begin position="373"/>
        <end position="394"/>
    </location>
</feature>
<evidence type="ECO:0000313" key="13">
    <source>
        <dbReference type="Proteomes" id="UP000534783"/>
    </source>
</evidence>